<dbReference type="EMBL" id="JBHMAU010000045">
    <property type="protein sequence ID" value="MFB9776033.1"/>
    <property type="molecule type" value="Genomic_DNA"/>
</dbReference>
<dbReference type="CDD" id="cd03112">
    <property type="entry name" value="CobW-like"/>
    <property type="match status" value="1"/>
</dbReference>
<feature type="region of interest" description="Disordered" evidence="6">
    <location>
        <begin position="239"/>
        <end position="261"/>
    </location>
</feature>
<dbReference type="InterPro" id="IPR051316">
    <property type="entry name" value="Zinc-reg_GTPase_activator"/>
</dbReference>
<feature type="region of interest" description="Disordered" evidence="6">
    <location>
        <begin position="1"/>
        <end position="32"/>
    </location>
</feature>
<dbReference type="SUPFAM" id="SSF52540">
    <property type="entry name" value="P-loop containing nucleoside triphosphate hydrolases"/>
    <property type="match status" value="1"/>
</dbReference>
<dbReference type="PANTHER" id="PTHR13748:SF62">
    <property type="entry name" value="COBW DOMAIN-CONTAINING PROTEIN"/>
    <property type="match status" value="1"/>
</dbReference>
<evidence type="ECO:0000256" key="5">
    <source>
        <dbReference type="ARBA" id="ARBA00049117"/>
    </source>
</evidence>
<evidence type="ECO:0000256" key="6">
    <source>
        <dbReference type="SAM" id="MobiDB-lite"/>
    </source>
</evidence>
<organism evidence="8 9">
    <name type="scientific">Brevibacterium otitidis</name>
    <dbReference type="NCBI Taxonomy" id="53364"/>
    <lineage>
        <taxon>Bacteria</taxon>
        <taxon>Bacillati</taxon>
        <taxon>Actinomycetota</taxon>
        <taxon>Actinomycetes</taxon>
        <taxon>Micrococcales</taxon>
        <taxon>Brevibacteriaceae</taxon>
        <taxon>Brevibacterium</taxon>
    </lineage>
</organism>
<dbReference type="SUPFAM" id="SSF90002">
    <property type="entry name" value="Hypothetical protein YjiA, C-terminal domain"/>
    <property type="match status" value="1"/>
</dbReference>
<keyword evidence="2" id="KW-0378">Hydrolase</keyword>
<dbReference type="InterPro" id="IPR011629">
    <property type="entry name" value="CobW-like_C"/>
</dbReference>
<accession>A0ABV5X0Q2</accession>
<comment type="catalytic activity">
    <reaction evidence="5">
        <text>GTP + H2O = GDP + phosphate + H(+)</text>
        <dbReference type="Rhea" id="RHEA:19669"/>
        <dbReference type="ChEBI" id="CHEBI:15377"/>
        <dbReference type="ChEBI" id="CHEBI:15378"/>
        <dbReference type="ChEBI" id="CHEBI:37565"/>
        <dbReference type="ChEBI" id="CHEBI:43474"/>
        <dbReference type="ChEBI" id="CHEBI:58189"/>
    </reaction>
    <physiologicalReaction direction="left-to-right" evidence="5">
        <dbReference type="Rhea" id="RHEA:19670"/>
    </physiologicalReaction>
</comment>
<dbReference type="InterPro" id="IPR003495">
    <property type="entry name" value="CobW/HypB/UreG_nucleotide-bd"/>
</dbReference>
<gene>
    <name evidence="8" type="ORF">ACFFN1_06405</name>
</gene>
<dbReference type="PANTHER" id="PTHR13748">
    <property type="entry name" value="COBW-RELATED"/>
    <property type="match status" value="1"/>
</dbReference>
<evidence type="ECO:0000256" key="4">
    <source>
        <dbReference type="ARBA" id="ARBA00034320"/>
    </source>
</evidence>
<evidence type="ECO:0000313" key="9">
    <source>
        <dbReference type="Proteomes" id="UP001589707"/>
    </source>
</evidence>
<dbReference type="Gene3D" id="3.30.1220.10">
    <property type="entry name" value="CobW-like, C-terminal domain"/>
    <property type="match status" value="1"/>
</dbReference>
<evidence type="ECO:0000313" key="8">
    <source>
        <dbReference type="EMBL" id="MFB9776033.1"/>
    </source>
</evidence>
<keyword evidence="9" id="KW-1185">Reference proteome</keyword>
<dbReference type="Proteomes" id="UP001589707">
    <property type="component" value="Unassembled WGS sequence"/>
</dbReference>
<reference evidence="8 9" key="1">
    <citation type="submission" date="2024-09" db="EMBL/GenBank/DDBJ databases">
        <authorList>
            <person name="Sun Q."/>
            <person name="Mori K."/>
        </authorList>
    </citation>
    <scope>NUCLEOTIDE SEQUENCE [LARGE SCALE GENOMIC DNA]</scope>
    <source>
        <strain evidence="8 9">JCM 11683</strain>
    </source>
</reference>
<name>A0ABV5X0Q2_9MICO</name>
<evidence type="ECO:0000256" key="2">
    <source>
        <dbReference type="ARBA" id="ARBA00022801"/>
    </source>
</evidence>
<sequence>MHSEETRTSRRTTTNRQTTSRRTTTAEELPGAAQLPAARAAVPVIVLTGYLGAGKTSVLNHLLRHPAARIGVIVNDFGELNVDAGLISGQVNEPVSISGGCICCLTDAGGMEDALTAMAAPALALDAIIVEASGFAEPLILARMISRWGRSRFRLGGLIDVVDACAHFDTVDSDELPPVRYAAVTLVLVNKLDLVPEAERTARLERIRSRVHARNPRAAVLGTVLGRIDPHLLFDGTPAPEAAGASAAAPPGEKGRGSAGDWQQAELPLQELFMEAYASRDEALLAALDSPVHDHIHARSVTVEVPGAVSAAAVLDLLENLPVGAYRAKGVITVPTERGPKRFVVQAVGPNVFAAAAGPGQGTGAATAGSALVIIGAELDETAARAAAAEALAELPADGPAAPGLERIRTLIRLHG</sequence>
<feature type="domain" description="CobW C-terminal" evidence="7">
    <location>
        <begin position="298"/>
        <end position="392"/>
    </location>
</feature>
<dbReference type="SMART" id="SM00833">
    <property type="entry name" value="CobW_C"/>
    <property type="match status" value="1"/>
</dbReference>
<comment type="caution">
    <text evidence="8">The sequence shown here is derived from an EMBL/GenBank/DDBJ whole genome shotgun (WGS) entry which is preliminary data.</text>
</comment>
<protein>
    <submittedName>
        <fullName evidence="8">CobW family GTP-binding protein</fullName>
    </submittedName>
</protein>
<dbReference type="InterPro" id="IPR027417">
    <property type="entry name" value="P-loop_NTPase"/>
</dbReference>
<proteinExistence type="inferred from homology"/>
<evidence type="ECO:0000259" key="7">
    <source>
        <dbReference type="SMART" id="SM00833"/>
    </source>
</evidence>
<feature type="compositionally biased region" description="Low complexity" evidence="6">
    <location>
        <begin position="11"/>
        <end position="23"/>
    </location>
</feature>
<keyword evidence="1" id="KW-0547">Nucleotide-binding</keyword>
<dbReference type="InterPro" id="IPR036627">
    <property type="entry name" value="CobW-likC_sf"/>
</dbReference>
<dbReference type="RefSeq" id="WP_376839659.1">
    <property type="nucleotide sequence ID" value="NZ_JBHMAU010000045.1"/>
</dbReference>
<evidence type="ECO:0000256" key="3">
    <source>
        <dbReference type="ARBA" id="ARBA00023186"/>
    </source>
</evidence>
<dbReference type="Pfam" id="PF02492">
    <property type="entry name" value="cobW"/>
    <property type="match status" value="1"/>
</dbReference>
<keyword evidence="3" id="KW-0143">Chaperone</keyword>
<dbReference type="Gene3D" id="3.40.50.300">
    <property type="entry name" value="P-loop containing nucleotide triphosphate hydrolases"/>
    <property type="match status" value="1"/>
</dbReference>
<feature type="compositionally biased region" description="Low complexity" evidence="6">
    <location>
        <begin position="239"/>
        <end position="252"/>
    </location>
</feature>
<comment type="similarity">
    <text evidence="4">Belongs to the SIMIBI class G3E GTPase family. ZNG1 subfamily.</text>
</comment>
<evidence type="ECO:0000256" key="1">
    <source>
        <dbReference type="ARBA" id="ARBA00022741"/>
    </source>
</evidence>
<dbReference type="Pfam" id="PF07683">
    <property type="entry name" value="CobW_C"/>
    <property type="match status" value="1"/>
</dbReference>